<accession>A0A2W5R1S3</accession>
<evidence type="ECO:0000256" key="1">
    <source>
        <dbReference type="SAM" id="MobiDB-lite"/>
    </source>
</evidence>
<dbReference type="Pfam" id="PF01297">
    <property type="entry name" value="ZnuA"/>
    <property type="match status" value="1"/>
</dbReference>
<gene>
    <name evidence="3" type="ORF">DI549_07685</name>
</gene>
<dbReference type="EMBL" id="QFQD01000017">
    <property type="protein sequence ID" value="PZQ83728.1"/>
    <property type="molecule type" value="Genomic_DNA"/>
</dbReference>
<sequence>MKTVATALAGAALALTLGTTAALAAPPQVFACVPEWASLVKAIGGDRLTDVTLATSALDNPESMKPTPGLIAALGKADLIVCTGAGLEDSWLPAMLDRAGNAKIVKGKPGHFMASEFVKLIEDDQDEHDHGHGEKKAGQGHMHGEGNPHIQGDPNNIRLVAGQLAKRLIALDPEGKDVYGENAKKFIAQLTALTKELQTKAAPLKGINIAVQHGHSIYLLKWLGVKSAATVEPEPGVAPGPAHLTEIIDDVPKQKIRFIVYAPYEDPGASRYVGEKAKIPLVKLPFTVGGTPEAGDLFGLYKDSVDRLLDGLAGRERT</sequence>
<feature type="signal peptide" evidence="2">
    <location>
        <begin position="1"/>
        <end position="24"/>
    </location>
</feature>
<evidence type="ECO:0000256" key="2">
    <source>
        <dbReference type="SAM" id="SignalP"/>
    </source>
</evidence>
<dbReference type="Proteomes" id="UP000248887">
    <property type="component" value="Unassembled WGS sequence"/>
</dbReference>
<dbReference type="SUPFAM" id="SSF53807">
    <property type="entry name" value="Helical backbone' metal receptor"/>
    <property type="match status" value="1"/>
</dbReference>
<proteinExistence type="predicted"/>
<dbReference type="PANTHER" id="PTHR42953:SF2">
    <property type="entry name" value="ADHESION PROTEIN"/>
    <property type="match status" value="1"/>
</dbReference>
<feature type="compositionally biased region" description="Basic and acidic residues" evidence="1">
    <location>
        <begin position="126"/>
        <end position="146"/>
    </location>
</feature>
<evidence type="ECO:0000313" key="3">
    <source>
        <dbReference type="EMBL" id="PZQ83728.1"/>
    </source>
</evidence>
<dbReference type="AlphaFoldDB" id="A0A2W5R1S3"/>
<dbReference type="GO" id="GO:0046872">
    <property type="term" value="F:metal ion binding"/>
    <property type="evidence" value="ECO:0007669"/>
    <property type="project" value="InterPro"/>
</dbReference>
<dbReference type="InterPro" id="IPR050492">
    <property type="entry name" value="Bact_metal-bind_prot9"/>
</dbReference>
<dbReference type="PANTHER" id="PTHR42953">
    <property type="entry name" value="HIGH-AFFINITY ZINC UPTAKE SYSTEM PROTEIN ZNUA-RELATED"/>
    <property type="match status" value="1"/>
</dbReference>
<comment type="caution">
    <text evidence="3">The sequence shown here is derived from an EMBL/GenBank/DDBJ whole genome shotgun (WGS) entry which is preliminary data.</text>
</comment>
<dbReference type="GO" id="GO:0030001">
    <property type="term" value="P:metal ion transport"/>
    <property type="evidence" value="ECO:0007669"/>
    <property type="project" value="InterPro"/>
</dbReference>
<keyword evidence="2" id="KW-0732">Signal</keyword>
<reference evidence="3 4" key="1">
    <citation type="submission" date="2017-08" db="EMBL/GenBank/DDBJ databases">
        <title>Infants hospitalized years apart are colonized by the same room-sourced microbial strains.</title>
        <authorList>
            <person name="Brooks B."/>
            <person name="Olm M.R."/>
            <person name="Firek B.A."/>
            <person name="Baker R."/>
            <person name="Thomas B.C."/>
            <person name="Morowitz M.J."/>
            <person name="Banfield J.F."/>
        </authorList>
    </citation>
    <scope>NUCLEOTIDE SEQUENCE [LARGE SCALE GENOMIC DNA]</scope>
    <source>
        <strain evidence="3">S2_005_001_R2_27</strain>
    </source>
</reference>
<protein>
    <submittedName>
        <fullName evidence="3">Zinc ABC transporter substrate-binding protein</fullName>
    </submittedName>
</protein>
<name>A0A2W5R1S3_ANCNO</name>
<organism evidence="3 4">
    <name type="scientific">Ancylobacter novellus</name>
    <name type="common">Thiobacillus novellus</name>
    <dbReference type="NCBI Taxonomy" id="921"/>
    <lineage>
        <taxon>Bacteria</taxon>
        <taxon>Pseudomonadati</taxon>
        <taxon>Pseudomonadota</taxon>
        <taxon>Alphaproteobacteria</taxon>
        <taxon>Hyphomicrobiales</taxon>
        <taxon>Xanthobacteraceae</taxon>
        <taxon>Ancylobacter</taxon>
    </lineage>
</organism>
<dbReference type="Gene3D" id="3.40.50.1980">
    <property type="entry name" value="Nitrogenase molybdenum iron protein domain"/>
    <property type="match status" value="2"/>
</dbReference>
<feature type="chain" id="PRO_5015845694" evidence="2">
    <location>
        <begin position="25"/>
        <end position="318"/>
    </location>
</feature>
<dbReference type="InterPro" id="IPR006127">
    <property type="entry name" value="ZnuA-like"/>
</dbReference>
<evidence type="ECO:0000313" key="4">
    <source>
        <dbReference type="Proteomes" id="UP000248887"/>
    </source>
</evidence>
<feature type="region of interest" description="Disordered" evidence="1">
    <location>
        <begin position="126"/>
        <end position="154"/>
    </location>
</feature>